<evidence type="ECO:0000313" key="2">
    <source>
        <dbReference type="Proteomes" id="UP000045706"/>
    </source>
</evidence>
<evidence type="ECO:0000313" key="1">
    <source>
        <dbReference type="EMBL" id="CRK22453.1"/>
    </source>
</evidence>
<dbReference type="AlphaFoldDB" id="A0A0G4LKD2"/>
<protein>
    <submittedName>
        <fullName evidence="1">Uncharacterized protein</fullName>
    </submittedName>
</protein>
<accession>A0A0G4LKD2</accession>
<dbReference type="EMBL" id="CVQI01013335">
    <property type="protein sequence ID" value="CRK22453.1"/>
    <property type="molecule type" value="Genomic_DNA"/>
</dbReference>
<reference evidence="2" key="1">
    <citation type="submission" date="2015-05" db="EMBL/GenBank/DDBJ databases">
        <authorList>
            <person name="Fogelqvist Johan"/>
        </authorList>
    </citation>
    <scope>NUCLEOTIDE SEQUENCE [LARGE SCALE GENOMIC DNA]</scope>
</reference>
<gene>
    <name evidence="1" type="ORF">BN1723_002892</name>
</gene>
<proteinExistence type="predicted"/>
<name>A0A0G4LKD2_VERLO</name>
<sequence length="140" mass="15346">MAEIIGVVASSYALGQAFVTLRKLKAIPEVQQNLELTEYAHICESLPQSDHMGRLGPELELARTKLKNVADGLTALCARCCRADGERSAKAKKLKWLYLQSDMTKMQTEAHSAMDILQGFVGLYNARLVCLRGVAHTAPS</sequence>
<organism evidence="1 2">
    <name type="scientific">Verticillium longisporum</name>
    <name type="common">Verticillium dahliae var. longisporum</name>
    <dbReference type="NCBI Taxonomy" id="100787"/>
    <lineage>
        <taxon>Eukaryota</taxon>
        <taxon>Fungi</taxon>
        <taxon>Dikarya</taxon>
        <taxon>Ascomycota</taxon>
        <taxon>Pezizomycotina</taxon>
        <taxon>Sordariomycetes</taxon>
        <taxon>Hypocreomycetidae</taxon>
        <taxon>Glomerellales</taxon>
        <taxon>Plectosphaerellaceae</taxon>
        <taxon>Verticillium</taxon>
    </lineage>
</organism>
<dbReference type="Proteomes" id="UP000045706">
    <property type="component" value="Unassembled WGS sequence"/>
</dbReference>